<organism evidence="1 2">
    <name type="scientific">Bagarius yarrelli</name>
    <name type="common">Goonch</name>
    <name type="synonym">Bagrus yarrelli</name>
    <dbReference type="NCBI Taxonomy" id="175774"/>
    <lineage>
        <taxon>Eukaryota</taxon>
        <taxon>Metazoa</taxon>
        <taxon>Chordata</taxon>
        <taxon>Craniata</taxon>
        <taxon>Vertebrata</taxon>
        <taxon>Euteleostomi</taxon>
        <taxon>Actinopterygii</taxon>
        <taxon>Neopterygii</taxon>
        <taxon>Teleostei</taxon>
        <taxon>Ostariophysi</taxon>
        <taxon>Siluriformes</taxon>
        <taxon>Sisoridae</taxon>
        <taxon>Sisorinae</taxon>
        <taxon>Bagarius</taxon>
    </lineage>
</organism>
<proteinExistence type="predicted"/>
<dbReference type="AlphaFoldDB" id="A0A556VUL5"/>
<gene>
    <name evidence="1" type="ORF">Baya_15959</name>
</gene>
<accession>A0A556VUL5</accession>
<comment type="caution">
    <text evidence="1">The sequence shown here is derived from an EMBL/GenBank/DDBJ whole genome shotgun (WGS) entry which is preliminary data.</text>
</comment>
<evidence type="ECO:0000313" key="1">
    <source>
        <dbReference type="EMBL" id="TTR03970.1"/>
    </source>
</evidence>
<name>A0A556VUL5_BAGYA</name>
<protein>
    <submittedName>
        <fullName evidence="1">Uncharacterized protein</fullName>
    </submittedName>
</protein>
<reference evidence="1 2" key="1">
    <citation type="journal article" date="2019" name="Genome Biol. Evol.">
        <title>Whole-Genome Sequencing of the Giant Devil Catfish, Bagarius yarrelli.</title>
        <authorList>
            <person name="Jiang W."/>
            <person name="Lv Y."/>
            <person name="Cheng L."/>
            <person name="Yang K."/>
            <person name="Chao B."/>
            <person name="Wang X."/>
            <person name="Li Y."/>
            <person name="Pan X."/>
            <person name="You X."/>
            <person name="Zhang Y."/>
            <person name="Yang J."/>
            <person name="Li J."/>
            <person name="Zhang X."/>
            <person name="Liu S."/>
            <person name="Sun C."/>
            <person name="Yang J."/>
            <person name="Shi Q."/>
        </authorList>
    </citation>
    <scope>NUCLEOTIDE SEQUENCE [LARGE SCALE GENOMIC DNA]</scope>
    <source>
        <strain evidence="1">JWS20170419001</strain>
        <tissue evidence="1">Muscle</tissue>
    </source>
</reference>
<dbReference type="Proteomes" id="UP000319801">
    <property type="component" value="Unassembled WGS sequence"/>
</dbReference>
<keyword evidence="2" id="KW-1185">Reference proteome</keyword>
<sequence length="95" mass="10636">MVRGDDRFQAAPIHVLSGPKPRHLFRGDRERYVPELQENQELQECGLCGVVSCSLKLKRCSGQRGPGSGRPVMMTLARGARKRSAQMTRRGKESK</sequence>
<evidence type="ECO:0000313" key="2">
    <source>
        <dbReference type="Proteomes" id="UP000319801"/>
    </source>
</evidence>
<dbReference type="EMBL" id="VCAZ01000269">
    <property type="protein sequence ID" value="TTR03970.1"/>
    <property type="molecule type" value="Genomic_DNA"/>
</dbReference>